<evidence type="ECO:0000256" key="1">
    <source>
        <dbReference type="ARBA" id="ARBA00004141"/>
    </source>
</evidence>
<evidence type="ECO:0000256" key="4">
    <source>
        <dbReference type="ARBA" id="ARBA00023136"/>
    </source>
</evidence>
<feature type="transmembrane region" description="Helical" evidence="5">
    <location>
        <begin position="37"/>
        <end position="54"/>
    </location>
</feature>
<feature type="transmembrane region" description="Helical" evidence="5">
    <location>
        <begin position="66"/>
        <end position="94"/>
    </location>
</feature>
<evidence type="ECO:0000313" key="6">
    <source>
        <dbReference type="EMBL" id="KAF7543413.1"/>
    </source>
</evidence>
<evidence type="ECO:0000256" key="2">
    <source>
        <dbReference type="ARBA" id="ARBA00022692"/>
    </source>
</evidence>
<dbReference type="PANTHER" id="PTHR31465">
    <property type="entry name" value="PROTEIN RTA1-RELATED"/>
    <property type="match status" value="1"/>
</dbReference>
<keyword evidence="2 5" id="KW-0812">Transmembrane</keyword>
<keyword evidence="4 5" id="KW-0472">Membrane</keyword>
<feature type="transmembrane region" description="Helical" evidence="5">
    <location>
        <begin position="147"/>
        <end position="166"/>
    </location>
</feature>
<evidence type="ECO:0000313" key="7">
    <source>
        <dbReference type="Proteomes" id="UP000722485"/>
    </source>
</evidence>
<comment type="subcellular location">
    <subcellularLocation>
        <location evidence="1">Membrane</location>
        <topology evidence="1">Multi-pass membrane protein</topology>
    </subcellularLocation>
</comment>
<reference evidence="6" key="1">
    <citation type="submission" date="2020-03" db="EMBL/GenBank/DDBJ databases">
        <title>Draft Genome Sequence of Cylindrodendrum hubeiense.</title>
        <authorList>
            <person name="Buettner E."/>
            <person name="Kellner H."/>
        </authorList>
    </citation>
    <scope>NUCLEOTIDE SEQUENCE</scope>
    <source>
        <strain evidence="6">IHI 201604</strain>
    </source>
</reference>
<comment type="caution">
    <text evidence="6">The sequence shown here is derived from an EMBL/GenBank/DDBJ whole genome shotgun (WGS) entry which is preliminary data.</text>
</comment>
<accession>A0A9P5H2E0</accession>
<gene>
    <name evidence="6" type="ORF">G7Z17_g10758</name>
</gene>
<dbReference type="Proteomes" id="UP000722485">
    <property type="component" value="Unassembled WGS sequence"/>
</dbReference>
<feature type="transmembrane region" description="Helical" evidence="5">
    <location>
        <begin position="187"/>
        <end position="208"/>
    </location>
</feature>
<dbReference type="EMBL" id="JAANBB010000368">
    <property type="protein sequence ID" value="KAF7543413.1"/>
    <property type="molecule type" value="Genomic_DNA"/>
</dbReference>
<keyword evidence="3 5" id="KW-1133">Transmembrane helix</keyword>
<organism evidence="6 7">
    <name type="scientific">Cylindrodendrum hubeiense</name>
    <dbReference type="NCBI Taxonomy" id="595255"/>
    <lineage>
        <taxon>Eukaryota</taxon>
        <taxon>Fungi</taxon>
        <taxon>Dikarya</taxon>
        <taxon>Ascomycota</taxon>
        <taxon>Pezizomycotina</taxon>
        <taxon>Sordariomycetes</taxon>
        <taxon>Hypocreomycetidae</taxon>
        <taxon>Hypocreales</taxon>
        <taxon>Nectriaceae</taxon>
        <taxon>Cylindrodendrum</taxon>
    </lineage>
</organism>
<dbReference type="OrthoDB" id="4521223at2759"/>
<sequence length="285" mass="31337">MTMDIPLLAPNAFFLAFHATLLIPQVFLGIRYKTWGFLFGTFCGHVLEIIGYIARVQMHNGESKFVAYIVCLTIGPAFFSAAIYLCLARIIAVYGEKLSRFSPRTYTITFMVSDFVALILQASGGAILGGKDPSTLDAGLAIIKTGLAAHLVAIAIFVALAAEYGFRAYRHQHQWDYKFAALHKSQAFLLFLIGLAVATLCILIRTSFRVAELRDGFDSKLADNETAFIVLEGVMVALAAVFLTIFHPGPAFEGRWGEADFQLRKDSKGRSFEKTHSDPIPLTAV</sequence>
<name>A0A9P5H2E0_9HYPO</name>
<dbReference type="Pfam" id="PF04479">
    <property type="entry name" value="RTA1"/>
    <property type="match status" value="1"/>
</dbReference>
<proteinExistence type="predicted"/>
<feature type="transmembrane region" description="Helical" evidence="5">
    <location>
        <begin position="12"/>
        <end position="30"/>
    </location>
</feature>
<evidence type="ECO:0000256" key="5">
    <source>
        <dbReference type="SAM" id="Phobius"/>
    </source>
</evidence>
<dbReference type="InterPro" id="IPR007568">
    <property type="entry name" value="RTA1"/>
</dbReference>
<dbReference type="GO" id="GO:0005886">
    <property type="term" value="C:plasma membrane"/>
    <property type="evidence" value="ECO:0007669"/>
    <property type="project" value="TreeGrafter"/>
</dbReference>
<dbReference type="PANTHER" id="PTHR31465:SF9">
    <property type="entry name" value="SPHINGOID LONG-CHAIN BASE TRANSPORTER RSB1"/>
    <property type="match status" value="1"/>
</dbReference>
<dbReference type="AlphaFoldDB" id="A0A9P5H2E0"/>
<protein>
    <submittedName>
        <fullName evidence="6">Uncharacterized protein</fullName>
    </submittedName>
</protein>
<feature type="transmembrane region" description="Helical" evidence="5">
    <location>
        <begin position="106"/>
        <end position="127"/>
    </location>
</feature>
<feature type="transmembrane region" description="Helical" evidence="5">
    <location>
        <begin position="228"/>
        <end position="246"/>
    </location>
</feature>
<evidence type="ECO:0000256" key="3">
    <source>
        <dbReference type="ARBA" id="ARBA00022989"/>
    </source>
</evidence>
<dbReference type="GO" id="GO:0000324">
    <property type="term" value="C:fungal-type vacuole"/>
    <property type="evidence" value="ECO:0007669"/>
    <property type="project" value="TreeGrafter"/>
</dbReference>
<keyword evidence="7" id="KW-1185">Reference proteome</keyword>